<dbReference type="AlphaFoldDB" id="A0A7W7YJ80"/>
<dbReference type="RefSeq" id="WP_184206721.1">
    <property type="nucleotide sequence ID" value="NZ_JACHIF010000002.1"/>
</dbReference>
<dbReference type="Proteomes" id="UP000534294">
    <property type="component" value="Unassembled WGS sequence"/>
</dbReference>
<accession>A0A7W7YJ80</accession>
<name>A0A7W7YJ80_9BACT</name>
<reference evidence="2 3" key="1">
    <citation type="submission" date="2020-08" db="EMBL/GenBank/DDBJ databases">
        <title>Genomic Encyclopedia of Type Strains, Phase IV (KMG-IV): sequencing the most valuable type-strain genomes for metagenomic binning, comparative biology and taxonomic classification.</title>
        <authorList>
            <person name="Goeker M."/>
        </authorList>
    </citation>
    <scope>NUCLEOTIDE SEQUENCE [LARGE SCALE GENOMIC DNA]</scope>
    <source>
        <strain evidence="2 3">DSM 12251</strain>
    </source>
</reference>
<feature type="region of interest" description="Disordered" evidence="1">
    <location>
        <begin position="1"/>
        <end position="23"/>
    </location>
</feature>
<dbReference type="EMBL" id="JACHIF010000002">
    <property type="protein sequence ID" value="MBB5037136.1"/>
    <property type="molecule type" value="Genomic_DNA"/>
</dbReference>
<protein>
    <submittedName>
        <fullName evidence="2">Uncharacterized protein</fullName>
    </submittedName>
</protein>
<evidence type="ECO:0000256" key="1">
    <source>
        <dbReference type="SAM" id="MobiDB-lite"/>
    </source>
</evidence>
<evidence type="ECO:0000313" key="3">
    <source>
        <dbReference type="Proteomes" id="UP000534294"/>
    </source>
</evidence>
<organism evidence="2 3">
    <name type="scientific">Prosthecobacter dejongeii</name>
    <dbReference type="NCBI Taxonomy" id="48465"/>
    <lineage>
        <taxon>Bacteria</taxon>
        <taxon>Pseudomonadati</taxon>
        <taxon>Verrucomicrobiota</taxon>
        <taxon>Verrucomicrobiia</taxon>
        <taxon>Verrucomicrobiales</taxon>
        <taxon>Verrucomicrobiaceae</taxon>
        <taxon>Prosthecobacter</taxon>
    </lineage>
</organism>
<comment type="caution">
    <text evidence="2">The sequence shown here is derived from an EMBL/GenBank/DDBJ whole genome shotgun (WGS) entry which is preliminary data.</text>
</comment>
<keyword evidence="3" id="KW-1185">Reference proteome</keyword>
<proteinExistence type="predicted"/>
<evidence type="ECO:0000313" key="2">
    <source>
        <dbReference type="EMBL" id="MBB5037136.1"/>
    </source>
</evidence>
<gene>
    <name evidence="2" type="ORF">HNQ64_001378</name>
</gene>
<sequence>MRSLRKAADAITSGYGGVTHEGRVVDRRDQPDAMVIPENKLLNTPKPKSLT</sequence>